<evidence type="ECO:0000256" key="4">
    <source>
        <dbReference type="RuleBase" id="RU361279"/>
    </source>
</evidence>
<proteinExistence type="inferred from homology"/>
<protein>
    <recommendedName>
        <fullName evidence="4">5-formyltetrahydrofolate cyclo-ligase</fullName>
        <ecNumber evidence="4">6.3.3.2</ecNumber>
    </recommendedName>
</protein>
<dbReference type="GO" id="GO:0030272">
    <property type="term" value="F:5-formyltetrahydrofolate cyclo-ligase activity"/>
    <property type="evidence" value="ECO:0007669"/>
    <property type="project" value="UniProtKB-EC"/>
</dbReference>
<comment type="cofactor">
    <cofactor evidence="4">
        <name>Mg(2+)</name>
        <dbReference type="ChEBI" id="CHEBI:18420"/>
    </cofactor>
</comment>
<comment type="caution">
    <text evidence="5">The sequence shown here is derived from an EMBL/GenBank/DDBJ whole genome shotgun (WGS) entry which is preliminary data.</text>
</comment>
<dbReference type="Gene3D" id="3.40.50.10420">
    <property type="entry name" value="NagB/RpiA/CoA transferase-like"/>
    <property type="match status" value="1"/>
</dbReference>
<keyword evidence="4" id="KW-0460">Magnesium</keyword>
<evidence type="ECO:0000313" key="6">
    <source>
        <dbReference type="Proteomes" id="UP001431221"/>
    </source>
</evidence>
<dbReference type="PANTHER" id="PTHR23407:SF1">
    <property type="entry name" value="5-FORMYLTETRAHYDROFOLATE CYCLO-LIGASE"/>
    <property type="match status" value="1"/>
</dbReference>
<reference evidence="5" key="1">
    <citation type="submission" date="2022-04" db="EMBL/GenBank/DDBJ databases">
        <title>Roseibium sp. CAU 1639 isolated from mud.</title>
        <authorList>
            <person name="Kim W."/>
        </authorList>
    </citation>
    <scope>NUCLEOTIDE SEQUENCE</scope>
    <source>
        <strain evidence="5">CAU 1639</strain>
    </source>
</reference>
<name>A0ABT0GQC1_9HYPH</name>
<keyword evidence="6" id="KW-1185">Reference proteome</keyword>
<keyword evidence="3 4" id="KW-0067">ATP-binding</keyword>
<dbReference type="RefSeq" id="WP_248151944.1">
    <property type="nucleotide sequence ID" value="NZ_JALNMJ010000003.1"/>
</dbReference>
<sequence length="210" mass="23713">MHEDDDPPGDPACHAHKIIGGHLIDEQTYLDVRQFRKSERERLYQKRRQQGQSDRQTATSALIARLREVLTDRQFETIAVYWPIRGEPDLRPLMTELYGAGKKVLLPVVLERKAPLIFRPWSPGCEMIRGTWNILVPANGPPQHPQIVIAPVVGIDKDLYRLGNGGGYYDRTLASMNAKPLVVGVGFAFSQIETIFPMAWDLPMDMAILA</sequence>
<organism evidence="5 6">
    <name type="scientific">Roseibium sediminicola</name>
    <dbReference type="NCBI Taxonomy" id="2933272"/>
    <lineage>
        <taxon>Bacteria</taxon>
        <taxon>Pseudomonadati</taxon>
        <taxon>Pseudomonadota</taxon>
        <taxon>Alphaproteobacteria</taxon>
        <taxon>Hyphomicrobiales</taxon>
        <taxon>Stappiaceae</taxon>
        <taxon>Roseibium</taxon>
    </lineage>
</organism>
<dbReference type="SUPFAM" id="SSF100950">
    <property type="entry name" value="NagB/RpiA/CoA transferase-like"/>
    <property type="match status" value="1"/>
</dbReference>
<gene>
    <name evidence="5" type="ORF">M0H32_05680</name>
</gene>
<dbReference type="PIRSF" id="PIRSF006806">
    <property type="entry name" value="FTHF_cligase"/>
    <property type="match status" value="1"/>
</dbReference>
<evidence type="ECO:0000313" key="5">
    <source>
        <dbReference type="EMBL" id="MCK7611641.1"/>
    </source>
</evidence>
<dbReference type="PANTHER" id="PTHR23407">
    <property type="entry name" value="ATPASE INHIBITOR/5-FORMYLTETRAHYDROFOLATE CYCLO-LIGASE"/>
    <property type="match status" value="1"/>
</dbReference>
<dbReference type="EC" id="6.3.3.2" evidence="4"/>
<dbReference type="InterPro" id="IPR002698">
    <property type="entry name" value="FTHF_cligase"/>
</dbReference>
<evidence type="ECO:0000256" key="3">
    <source>
        <dbReference type="ARBA" id="ARBA00022840"/>
    </source>
</evidence>
<dbReference type="NCBIfam" id="TIGR02727">
    <property type="entry name" value="MTHFS_bact"/>
    <property type="match status" value="1"/>
</dbReference>
<dbReference type="Proteomes" id="UP001431221">
    <property type="component" value="Unassembled WGS sequence"/>
</dbReference>
<keyword evidence="4" id="KW-0479">Metal-binding</keyword>
<comment type="catalytic activity">
    <reaction evidence="4">
        <text>(6S)-5-formyl-5,6,7,8-tetrahydrofolate + ATP = (6R)-5,10-methenyltetrahydrofolate + ADP + phosphate</text>
        <dbReference type="Rhea" id="RHEA:10488"/>
        <dbReference type="ChEBI" id="CHEBI:30616"/>
        <dbReference type="ChEBI" id="CHEBI:43474"/>
        <dbReference type="ChEBI" id="CHEBI:57455"/>
        <dbReference type="ChEBI" id="CHEBI:57457"/>
        <dbReference type="ChEBI" id="CHEBI:456216"/>
        <dbReference type="EC" id="6.3.3.2"/>
    </reaction>
</comment>
<dbReference type="EMBL" id="JALNMJ010000003">
    <property type="protein sequence ID" value="MCK7611641.1"/>
    <property type="molecule type" value="Genomic_DNA"/>
</dbReference>
<dbReference type="InterPro" id="IPR024185">
    <property type="entry name" value="FTHF_cligase-like_sf"/>
</dbReference>
<keyword evidence="5" id="KW-0436">Ligase</keyword>
<accession>A0ABT0GQC1</accession>
<dbReference type="InterPro" id="IPR037171">
    <property type="entry name" value="NagB/RpiA_transferase-like"/>
</dbReference>
<dbReference type="Pfam" id="PF01812">
    <property type="entry name" value="5-FTHF_cyc-lig"/>
    <property type="match status" value="1"/>
</dbReference>
<evidence type="ECO:0000256" key="2">
    <source>
        <dbReference type="ARBA" id="ARBA00022741"/>
    </source>
</evidence>
<evidence type="ECO:0000256" key="1">
    <source>
        <dbReference type="ARBA" id="ARBA00010638"/>
    </source>
</evidence>
<keyword evidence="2 4" id="KW-0547">Nucleotide-binding</keyword>
<comment type="similarity">
    <text evidence="1 4">Belongs to the 5-formyltetrahydrofolate cyclo-ligase family.</text>
</comment>